<keyword evidence="3" id="KW-1185">Reference proteome</keyword>
<evidence type="ECO:0000259" key="1">
    <source>
        <dbReference type="PROSITE" id="PS51781"/>
    </source>
</evidence>
<reference evidence="2 3" key="1">
    <citation type="submission" date="2020-04" db="EMBL/GenBank/DDBJ databases">
        <authorList>
            <person name="Yoon J."/>
        </authorList>
    </citation>
    <scope>NUCLEOTIDE SEQUENCE [LARGE SCALE GENOMIC DNA]</scope>
    <source>
        <strain evidence="2 3">KMU-115</strain>
    </source>
</reference>
<gene>
    <name evidence="2" type="ORF">HCU73_01640</name>
</gene>
<dbReference type="AlphaFoldDB" id="A0A7X6GX45"/>
<feature type="domain" description="SH3b" evidence="1">
    <location>
        <begin position="101"/>
        <end position="166"/>
    </location>
</feature>
<protein>
    <submittedName>
        <fullName evidence="2">SH3 domain-containing protein</fullName>
    </submittedName>
</protein>
<evidence type="ECO:0000313" key="2">
    <source>
        <dbReference type="EMBL" id="NKX43279.1"/>
    </source>
</evidence>
<accession>A0A7X6GX45</accession>
<name>A0A7X6GX45_9RHOB</name>
<organism evidence="2 3">
    <name type="scientific">Roseicyclus persicicus</name>
    <dbReference type="NCBI Taxonomy" id="2650661"/>
    <lineage>
        <taxon>Bacteria</taxon>
        <taxon>Pseudomonadati</taxon>
        <taxon>Pseudomonadota</taxon>
        <taxon>Alphaproteobacteria</taxon>
        <taxon>Rhodobacterales</taxon>
        <taxon>Roseobacteraceae</taxon>
        <taxon>Roseicyclus</taxon>
    </lineage>
</organism>
<dbReference type="EMBL" id="JAAZQQ010000001">
    <property type="protein sequence ID" value="NKX43279.1"/>
    <property type="molecule type" value="Genomic_DNA"/>
</dbReference>
<dbReference type="PROSITE" id="PS51781">
    <property type="entry name" value="SH3B"/>
    <property type="match status" value="1"/>
</dbReference>
<sequence>MLRLTLMLGAAIYAGLVIFSERAPDAAAPGVDVTRAAGVDATAPAQPTPTGRLVTADGRVLAIATVIDPAALVTDRDTIHAVSTRAPETVIASASAGQPDLPLVQVTGASVNLRAGPSTDQPVLDALVQGERAELIAALGNGWVQIRTVDGGVEGYMADRFVAPVN</sequence>
<proteinExistence type="predicted"/>
<dbReference type="RefSeq" id="WP_168621658.1">
    <property type="nucleotide sequence ID" value="NZ_JAAZQQ010000001.1"/>
</dbReference>
<dbReference type="InterPro" id="IPR003646">
    <property type="entry name" value="SH3-like_bac-type"/>
</dbReference>
<comment type="caution">
    <text evidence="2">The sequence shown here is derived from an EMBL/GenBank/DDBJ whole genome shotgun (WGS) entry which is preliminary data.</text>
</comment>
<evidence type="ECO:0000313" key="3">
    <source>
        <dbReference type="Proteomes" id="UP000526408"/>
    </source>
</evidence>
<dbReference type="Gene3D" id="2.30.30.40">
    <property type="entry name" value="SH3 Domains"/>
    <property type="match status" value="1"/>
</dbReference>
<dbReference type="Proteomes" id="UP000526408">
    <property type="component" value="Unassembled WGS sequence"/>
</dbReference>
<dbReference type="Pfam" id="PF08239">
    <property type="entry name" value="SH3_3"/>
    <property type="match status" value="1"/>
</dbReference>